<sequence length="279" mass="30619">MGLPAFGVENFFSDIQFTGHVISANEEATDHEAFRVGNARRPSTDHWTPTTASQDAWVKAAMDQSRSFDYCAIDRGHNLGGETVKLQKSTDNFAANTVDVVSVTFPTTVSADSDLDAANGVLTSEGVWIIRFASTSSQYVRIFVSAMGAGLKPVIVNAWVGALWEPGALTNPFTDEDDEPISSESVSDTGWVGHGRTVRRRVGELHVQLPSIAAYTAAANAVRDNFNLRRPMWIVHDDDRAERAVLGIRPRGRSGFRFAPGWGYRQADINWLEHEPLVV</sequence>
<accession>A0A0F9Q0C2</accession>
<comment type="caution">
    <text evidence="1">The sequence shown here is derived from an EMBL/GenBank/DDBJ whole genome shotgun (WGS) entry which is preliminary data.</text>
</comment>
<evidence type="ECO:0000313" key="1">
    <source>
        <dbReference type="EMBL" id="KKN35914.1"/>
    </source>
</evidence>
<name>A0A0F9Q0C2_9ZZZZ</name>
<reference evidence="1" key="1">
    <citation type="journal article" date="2015" name="Nature">
        <title>Complex archaea that bridge the gap between prokaryotes and eukaryotes.</title>
        <authorList>
            <person name="Spang A."/>
            <person name="Saw J.H."/>
            <person name="Jorgensen S.L."/>
            <person name="Zaremba-Niedzwiedzka K."/>
            <person name="Martijn J."/>
            <person name="Lind A.E."/>
            <person name="van Eijk R."/>
            <person name="Schleper C."/>
            <person name="Guy L."/>
            <person name="Ettema T.J."/>
        </authorList>
    </citation>
    <scope>NUCLEOTIDE SEQUENCE</scope>
</reference>
<organism evidence="1">
    <name type="scientific">marine sediment metagenome</name>
    <dbReference type="NCBI Taxonomy" id="412755"/>
    <lineage>
        <taxon>unclassified sequences</taxon>
        <taxon>metagenomes</taxon>
        <taxon>ecological metagenomes</taxon>
    </lineage>
</organism>
<protein>
    <submittedName>
        <fullName evidence="1">Uncharacterized protein</fullName>
    </submittedName>
</protein>
<dbReference type="AlphaFoldDB" id="A0A0F9Q0C2"/>
<gene>
    <name evidence="1" type="ORF">LCGC14_0778850</name>
</gene>
<proteinExistence type="predicted"/>
<dbReference type="EMBL" id="LAZR01002002">
    <property type="protein sequence ID" value="KKN35914.1"/>
    <property type="molecule type" value="Genomic_DNA"/>
</dbReference>